<dbReference type="AlphaFoldDB" id="A0A4R2I0V8"/>
<dbReference type="InterPro" id="IPR053196">
    <property type="entry name" value="Lipoprotein_YbaY-like"/>
</dbReference>
<dbReference type="OrthoDB" id="5348860at2"/>
<dbReference type="PANTHER" id="PTHR38013:SF1">
    <property type="entry name" value="GLYCOPROTEIN_POLYSACCHARIDE METABOLISM"/>
    <property type="match status" value="1"/>
</dbReference>
<proteinExistence type="predicted"/>
<protein>
    <submittedName>
        <fullName evidence="2">Putative lipoprotein YbaY</fullName>
    </submittedName>
</protein>
<keyword evidence="3" id="KW-1185">Reference proteome</keyword>
<keyword evidence="2" id="KW-0449">Lipoprotein</keyword>
<dbReference type="RefSeq" id="WP_131999988.1">
    <property type="nucleotide sequence ID" value="NZ_JACGXM010000003.1"/>
</dbReference>
<evidence type="ECO:0000313" key="2">
    <source>
        <dbReference type="EMBL" id="TCO36548.1"/>
    </source>
</evidence>
<accession>A0A4R2I0V8</accession>
<gene>
    <name evidence="2" type="ORF">EV148_11232</name>
</gene>
<comment type="caution">
    <text evidence="2">The sequence shown here is derived from an EMBL/GenBank/DDBJ whole genome shotgun (WGS) entry which is preliminary data.</text>
</comment>
<dbReference type="PANTHER" id="PTHR38013">
    <property type="entry name" value="GLYCOPROTEIN/POLYSACCHARIDE METABOLISM"/>
    <property type="match status" value="1"/>
</dbReference>
<name>A0A4R2I0V8_9GAMM</name>
<evidence type="ECO:0000313" key="3">
    <source>
        <dbReference type="Proteomes" id="UP000294862"/>
    </source>
</evidence>
<dbReference type="InterPro" id="IPR039366">
    <property type="entry name" value="Pilotin"/>
</dbReference>
<evidence type="ECO:0000256" key="1">
    <source>
        <dbReference type="SAM" id="SignalP"/>
    </source>
</evidence>
<dbReference type="Proteomes" id="UP000294862">
    <property type="component" value="Unassembled WGS sequence"/>
</dbReference>
<dbReference type="EMBL" id="SLWQ01000012">
    <property type="protein sequence ID" value="TCO36548.1"/>
    <property type="molecule type" value="Genomic_DNA"/>
</dbReference>
<dbReference type="PROSITE" id="PS51257">
    <property type="entry name" value="PROKAR_LIPOPROTEIN"/>
    <property type="match status" value="1"/>
</dbReference>
<keyword evidence="1" id="KW-0732">Signal</keyword>
<organism evidence="2 3">
    <name type="scientific">Dokdonella fugitiva</name>
    <dbReference type="NCBI Taxonomy" id="328517"/>
    <lineage>
        <taxon>Bacteria</taxon>
        <taxon>Pseudomonadati</taxon>
        <taxon>Pseudomonadota</taxon>
        <taxon>Gammaproteobacteria</taxon>
        <taxon>Lysobacterales</taxon>
        <taxon>Rhodanobacteraceae</taxon>
        <taxon>Dokdonella</taxon>
    </lineage>
</organism>
<feature type="signal peptide" evidence="1">
    <location>
        <begin position="1"/>
        <end position="20"/>
    </location>
</feature>
<feature type="chain" id="PRO_5020935084" evidence="1">
    <location>
        <begin position="21"/>
        <end position="151"/>
    </location>
</feature>
<dbReference type="Pfam" id="PF09619">
    <property type="entry name" value="YscW"/>
    <property type="match status" value="1"/>
</dbReference>
<reference evidence="2 3" key="1">
    <citation type="journal article" date="2015" name="Stand. Genomic Sci.">
        <title>Genomic Encyclopedia of Bacterial and Archaeal Type Strains, Phase III: the genomes of soil and plant-associated and newly described type strains.</title>
        <authorList>
            <person name="Whitman W.B."/>
            <person name="Woyke T."/>
            <person name="Klenk H.P."/>
            <person name="Zhou Y."/>
            <person name="Lilburn T.G."/>
            <person name="Beck B.J."/>
            <person name="De Vos P."/>
            <person name="Vandamme P."/>
            <person name="Eisen J.A."/>
            <person name="Garrity G."/>
            <person name="Hugenholtz P."/>
            <person name="Kyrpides N.C."/>
        </authorList>
    </citation>
    <scope>NUCLEOTIDE SEQUENCE [LARGE SCALE GENOMIC DNA]</scope>
    <source>
        <strain evidence="2 3">A3</strain>
    </source>
</reference>
<sequence length="151" mass="16123">MRLVPVFALAAMLVACQSVPAPEHGVGAPSATTPRAIVVHGRAFHLERMLVPAGAVLDVQLIDDRIADAPDAMRPATVARMSYGDLRSSPYVFDLPLDADRMDADGRYSVRATLRDAHGRLMFATPSRVPVAPGAASPLELHLVRVTLPPP</sequence>